<dbReference type="STRING" id="263475.AMD00_15595"/>
<comment type="caution">
    <text evidence="1">The sequence shown here is derived from an EMBL/GenBank/DDBJ whole genome shotgun (WGS) entry which is preliminary data.</text>
</comment>
<keyword evidence="2" id="KW-1185">Reference proteome</keyword>
<dbReference type="Pfam" id="PF02283">
    <property type="entry name" value="CobU"/>
    <property type="match status" value="1"/>
</dbReference>
<protein>
    <submittedName>
        <fullName evidence="1">Uncharacterized protein</fullName>
    </submittedName>
</protein>
<dbReference type="GeneID" id="301137520"/>
<evidence type="ECO:0000313" key="2">
    <source>
        <dbReference type="Proteomes" id="UP000036867"/>
    </source>
</evidence>
<accession>A0A0M0LFP6</accession>
<evidence type="ECO:0000313" key="1">
    <source>
        <dbReference type="EMBL" id="KOO49747.1"/>
    </source>
</evidence>
<gene>
    <name evidence="1" type="ORF">AMD00_15595</name>
</gene>
<dbReference type="Proteomes" id="UP000036867">
    <property type="component" value="Unassembled WGS sequence"/>
</dbReference>
<dbReference type="EMBL" id="LILB01000005">
    <property type="protein sequence ID" value="KOO49747.1"/>
    <property type="molecule type" value="Genomic_DNA"/>
</dbReference>
<dbReference type="InterPro" id="IPR027417">
    <property type="entry name" value="P-loop_NTPase"/>
</dbReference>
<dbReference type="UniPathway" id="UPA00148">
    <property type="reaction ID" value="UER00236"/>
</dbReference>
<dbReference type="Gene3D" id="3.40.50.300">
    <property type="entry name" value="P-loop containing nucleotide triphosphate hydrolases"/>
    <property type="match status" value="1"/>
</dbReference>
<name>A0A0M0LFP6_9BACL</name>
<reference evidence="2" key="1">
    <citation type="submission" date="2015-08" db="EMBL/GenBank/DDBJ databases">
        <title>Fjat-10028 dsm 16317.</title>
        <authorList>
            <person name="Liu B."/>
            <person name="Wang J."/>
            <person name="Zhu Y."/>
            <person name="Liu G."/>
            <person name="Chen Q."/>
            <person name="Chen Z."/>
            <person name="Lan J."/>
            <person name="Che J."/>
            <person name="Ge C."/>
            <person name="Shi H."/>
            <person name="Pan Z."/>
            <person name="Liu X."/>
        </authorList>
    </citation>
    <scope>NUCLEOTIDE SEQUENCE [LARGE SCALE GENOMIC DNA]</scope>
    <source>
        <strain evidence="2">DSM 16317</strain>
    </source>
</reference>
<dbReference type="RefSeq" id="WP_053417918.1">
    <property type="nucleotide sequence ID" value="NZ_LILB01000005.1"/>
</dbReference>
<dbReference type="GO" id="GO:0009236">
    <property type="term" value="P:cobalamin biosynthetic process"/>
    <property type="evidence" value="ECO:0007669"/>
    <property type="project" value="UniProtKB-UniPathway"/>
</dbReference>
<dbReference type="SUPFAM" id="SSF52540">
    <property type="entry name" value="P-loop containing nucleoside triphosphate hydrolases"/>
    <property type="match status" value="1"/>
</dbReference>
<dbReference type="GO" id="GO:0000166">
    <property type="term" value="F:nucleotide binding"/>
    <property type="evidence" value="ECO:0007669"/>
    <property type="project" value="InterPro"/>
</dbReference>
<dbReference type="OrthoDB" id="1766664at2"/>
<dbReference type="GO" id="GO:0043752">
    <property type="term" value="F:adenosylcobinamide kinase activity"/>
    <property type="evidence" value="ECO:0007669"/>
    <property type="project" value="InterPro"/>
</dbReference>
<proteinExistence type="predicted"/>
<dbReference type="InterPro" id="IPR003203">
    <property type="entry name" value="CobU/CobP"/>
</dbReference>
<dbReference type="AlphaFoldDB" id="A0A0M0LFP6"/>
<sequence>MHVFIGGAYNGKRDYVRNWLEEQGKKDVAWLESELPMAVPEASTIVVSGLENFVAKNLNIDEDTLASQLLQQLQALGTEKELIVIVTEMGRGIVPIDANTRKLRDICGRFYQKLFKISPQITRIWYGIAETIK</sequence>
<organism evidence="1 2">
    <name type="scientific">Viridibacillus arvi</name>
    <dbReference type="NCBI Taxonomy" id="263475"/>
    <lineage>
        <taxon>Bacteria</taxon>
        <taxon>Bacillati</taxon>
        <taxon>Bacillota</taxon>
        <taxon>Bacilli</taxon>
        <taxon>Bacillales</taxon>
        <taxon>Caryophanaceae</taxon>
        <taxon>Viridibacillus</taxon>
    </lineage>
</organism>